<dbReference type="InterPro" id="IPR010158">
    <property type="entry name" value="Amidase_Cbmase"/>
</dbReference>
<dbReference type="GO" id="GO:0050538">
    <property type="term" value="F:N-carbamoyl-L-amino-acid hydrolase activity"/>
    <property type="evidence" value="ECO:0007669"/>
    <property type="project" value="UniProtKB-EC"/>
</dbReference>
<dbReference type="EC" id="3.5.1.87" evidence="3"/>
<reference evidence="3 4" key="1">
    <citation type="submission" date="2017-06" db="EMBL/GenBank/DDBJ databases">
        <authorList>
            <consortium name="Pathogen Informatics"/>
        </authorList>
    </citation>
    <scope>NUCLEOTIDE SEQUENCE [LARGE SCALE GENOMIC DNA]</scope>
    <source>
        <strain evidence="3 4">NCTC11865</strain>
    </source>
</reference>
<dbReference type="PANTHER" id="PTHR32494:SF5">
    <property type="entry name" value="ALLANTOATE AMIDOHYDROLASE"/>
    <property type="match status" value="1"/>
</dbReference>
<evidence type="ECO:0000313" key="4">
    <source>
        <dbReference type="Proteomes" id="UP000215332"/>
    </source>
</evidence>
<dbReference type="SUPFAM" id="SSF55031">
    <property type="entry name" value="Bacterial exopeptidase dimerisation domain"/>
    <property type="match status" value="1"/>
</dbReference>
<protein>
    <submittedName>
        <fullName evidence="3">N-carbamoyl-L-amino acid hydrolase</fullName>
        <ecNumber evidence="3">3.5.1.87</ecNumber>
    </submittedName>
</protein>
<comment type="similarity">
    <text evidence="1">Belongs to the peptidase M20 family.</text>
</comment>
<keyword evidence="2 3" id="KW-0378">Hydrolase</keyword>
<dbReference type="EMBL" id="LT906441">
    <property type="protein sequence ID" value="SNV34691.1"/>
    <property type="molecule type" value="Genomic_DNA"/>
</dbReference>
<dbReference type="Gene3D" id="3.40.630.10">
    <property type="entry name" value="Zn peptidases"/>
    <property type="match status" value="1"/>
</dbReference>
<dbReference type="AlphaFoldDB" id="A0A239WJL2"/>
<name>A0A239WJL2_9ACTN</name>
<evidence type="ECO:0000256" key="1">
    <source>
        <dbReference type="ARBA" id="ARBA00006153"/>
    </source>
</evidence>
<dbReference type="NCBIfam" id="TIGR01879">
    <property type="entry name" value="hydantase"/>
    <property type="match status" value="1"/>
</dbReference>
<dbReference type="NCBIfam" id="NF006770">
    <property type="entry name" value="PRK09290.1-4"/>
    <property type="match status" value="1"/>
</dbReference>
<dbReference type="eggNOG" id="COG0624">
    <property type="taxonomic scope" value="Bacteria"/>
</dbReference>
<dbReference type="PANTHER" id="PTHR32494">
    <property type="entry name" value="ALLANTOATE DEIMINASE-RELATED"/>
    <property type="match status" value="1"/>
</dbReference>
<evidence type="ECO:0000313" key="3">
    <source>
        <dbReference type="EMBL" id="SNV34691.1"/>
    </source>
</evidence>
<accession>A0A239WJL2</accession>
<dbReference type="InterPro" id="IPR002933">
    <property type="entry name" value="Peptidase_M20"/>
</dbReference>
<dbReference type="Pfam" id="PF01546">
    <property type="entry name" value="Peptidase_M20"/>
    <property type="match status" value="1"/>
</dbReference>
<dbReference type="KEGG" id="cgrn:4412665_01163"/>
<dbReference type="GO" id="GO:0016813">
    <property type="term" value="F:hydrolase activity, acting on carbon-nitrogen (but not peptide) bonds, in linear amidines"/>
    <property type="evidence" value="ECO:0007669"/>
    <property type="project" value="InterPro"/>
</dbReference>
<proteinExistence type="inferred from homology"/>
<evidence type="ECO:0000256" key="2">
    <source>
        <dbReference type="ARBA" id="ARBA00022801"/>
    </source>
</evidence>
<dbReference type="InterPro" id="IPR036264">
    <property type="entry name" value="Bact_exopeptidase_dim_dom"/>
</dbReference>
<dbReference type="Gene3D" id="3.30.70.360">
    <property type="match status" value="1"/>
</dbReference>
<gene>
    <name evidence="3" type="primary">amaB_2</name>
    <name evidence="3" type="ORF">SAMEA4412665_01163</name>
</gene>
<dbReference type="Proteomes" id="UP000215332">
    <property type="component" value="Chromosome 1"/>
</dbReference>
<dbReference type="SUPFAM" id="SSF53187">
    <property type="entry name" value="Zn-dependent exopeptidases"/>
    <property type="match status" value="1"/>
</dbReference>
<organism evidence="3 4">
    <name type="scientific">Cutibacterium granulosum</name>
    <dbReference type="NCBI Taxonomy" id="33011"/>
    <lineage>
        <taxon>Bacteria</taxon>
        <taxon>Bacillati</taxon>
        <taxon>Actinomycetota</taxon>
        <taxon>Actinomycetes</taxon>
        <taxon>Propionibacteriales</taxon>
        <taxon>Propionibacteriaceae</taxon>
        <taxon>Cutibacterium</taxon>
    </lineage>
</organism>
<sequence>MREWFVTKATELALTIVTDMNANIWAWWGMPGPEAVLTGSHLDSVPGGGAYDGPLGVVSSLVAVAKMKEAGVEPSKPFAVVAMADEEGARFGMPCLGSRLASGKLSKDDARRLVARDGQSLPDAWREAGLDPDLIEPDDVLLDASCFIELHVEQGRGLADLDHPVAIATAVRPHGRWRAEFTGQGNHAGTTLIPDRHDPVIPVAETILASREAAEREGCVTTVGRINVEPGGTNVIASATTMWLDCRAEDPGTVTKVVEEIQKISAEAADKQGCQVVWARESWTDRTAFDDDLRHRMLQVLGEETPQLSTGAGHDAATLAATLPTGMLFVRNPTGASHCPAESASDEDCEAGAEALRAVLEELVK</sequence>